<evidence type="ECO:0000256" key="1">
    <source>
        <dbReference type="ARBA" id="ARBA00006336"/>
    </source>
</evidence>
<comment type="similarity">
    <text evidence="1">Belongs to the isochorismatase family.</text>
</comment>
<name>A0ABY8QQT8_9MICO</name>
<reference evidence="9 10" key="1">
    <citation type="submission" date="2023-05" db="EMBL/GenBank/DDBJ databases">
        <title>Lithophilousrod everest ZFBP1038 complete genpme.</title>
        <authorList>
            <person name="Tian M."/>
        </authorList>
    </citation>
    <scope>NUCLEOTIDE SEQUENCE [LARGE SCALE GENOMIC DNA]</scope>
    <source>
        <strain evidence="9 10">ZFBP1038</strain>
    </source>
</reference>
<dbReference type="Pfam" id="PF00857">
    <property type="entry name" value="Isochorismatase"/>
    <property type="match status" value="1"/>
</dbReference>
<dbReference type="InterPro" id="IPR036380">
    <property type="entry name" value="Isochorismatase-like_sf"/>
</dbReference>
<gene>
    <name evidence="9" type="ORF">LWF01_11740</name>
</gene>
<evidence type="ECO:0000256" key="2">
    <source>
        <dbReference type="ARBA" id="ARBA00022642"/>
    </source>
</evidence>
<evidence type="ECO:0000313" key="9">
    <source>
        <dbReference type="EMBL" id="WGW10795.1"/>
    </source>
</evidence>
<evidence type="ECO:0000259" key="8">
    <source>
        <dbReference type="Pfam" id="PF00857"/>
    </source>
</evidence>
<dbReference type="SUPFAM" id="SSF52499">
    <property type="entry name" value="Isochorismatase-like hydrolases"/>
    <property type="match status" value="1"/>
</dbReference>
<keyword evidence="2" id="KW-0662">Pyridine nucleotide biosynthesis</keyword>
<evidence type="ECO:0000256" key="6">
    <source>
        <dbReference type="ARBA" id="ARBA00039017"/>
    </source>
</evidence>
<keyword evidence="10" id="KW-1185">Reference proteome</keyword>
<evidence type="ECO:0000256" key="7">
    <source>
        <dbReference type="ARBA" id="ARBA00043224"/>
    </source>
</evidence>
<evidence type="ECO:0000256" key="3">
    <source>
        <dbReference type="ARBA" id="ARBA00022723"/>
    </source>
</evidence>
<keyword evidence="3" id="KW-0479">Metal-binding</keyword>
<dbReference type="EMBL" id="CP090958">
    <property type="protein sequence ID" value="WGW10795.1"/>
    <property type="molecule type" value="Genomic_DNA"/>
</dbReference>
<feature type="domain" description="Isochorismatase-like" evidence="8">
    <location>
        <begin position="5"/>
        <end position="185"/>
    </location>
</feature>
<dbReference type="Proteomes" id="UP001209083">
    <property type="component" value="Chromosome"/>
</dbReference>
<dbReference type="PANTHER" id="PTHR11080:SF2">
    <property type="entry name" value="LD05707P"/>
    <property type="match status" value="1"/>
</dbReference>
<dbReference type="RefSeq" id="WP_349637578.1">
    <property type="nucleotide sequence ID" value="NZ_CP090958.1"/>
</dbReference>
<evidence type="ECO:0000313" key="10">
    <source>
        <dbReference type="Proteomes" id="UP001209083"/>
    </source>
</evidence>
<keyword evidence="4" id="KW-0378">Hydrolase</keyword>
<dbReference type="InterPro" id="IPR000868">
    <property type="entry name" value="Isochorismatase-like_dom"/>
</dbReference>
<accession>A0ABY8QQT8</accession>
<proteinExistence type="inferred from homology"/>
<sequence length="188" mass="20022">MSKRALVVVDVQNDFCEGGTLAVTGGNNVAAGIADLCRVSDSYQATVATMDWHIDPGAHFSADPDYVKSWPPHCVQGTPGAAMHADLNGIKFDAIVHKGQYSDGYSGFDGHTAESDMPLADWLRAREVTDIDVVGLAFDHCVRATSLDAVRHDFGVRVLLPYTAAVAEETAQAAFDELTAAGVELLND</sequence>
<comment type="pathway">
    <text evidence="5">Cofactor biosynthesis; nicotinate biosynthesis; nicotinate from nicotinamide: step 1/1.</text>
</comment>
<dbReference type="PANTHER" id="PTHR11080">
    <property type="entry name" value="PYRAZINAMIDASE/NICOTINAMIDASE"/>
    <property type="match status" value="1"/>
</dbReference>
<evidence type="ECO:0000256" key="5">
    <source>
        <dbReference type="ARBA" id="ARBA00037900"/>
    </source>
</evidence>
<organism evidence="9 10">
    <name type="scientific">Saxibacter everestensis</name>
    <dbReference type="NCBI Taxonomy" id="2909229"/>
    <lineage>
        <taxon>Bacteria</taxon>
        <taxon>Bacillati</taxon>
        <taxon>Actinomycetota</taxon>
        <taxon>Actinomycetes</taxon>
        <taxon>Micrococcales</taxon>
        <taxon>Brevibacteriaceae</taxon>
        <taxon>Saxibacter</taxon>
    </lineage>
</organism>
<evidence type="ECO:0000256" key="4">
    <source>
        <dbReference type="ARBA" id="ARBA00022801"/>
    </source>
</evidence>
<dbReference type="EC" id="3.5.1.19" evidence="6"/>
<dbReference type="Gene3D" id="3.40.50.850">
    <property type="entry name" value="Isochorismatase-like"/>
    <property type="match status" value="1"/>
</dbReference>
<protein>
    <recommendedName>
        <fullName evidence="6">nicotinamidase</fullName>
        <ecNumber evidence="6">3.5.1.19</ecNumber>
    </recommendedName>
    <alternativeName>
        <fullName evidence="7">Nicotinamide deamidase</fullName>
    </alternativeName>
</protein>
<dbReference type="InterPro" id="IPR052347">
    <property type="entry name" value="Isochorismatase_Nicotinamidase"/>
</dbReference>